<dbReference type="Gene3D" id="1.50.40.10">
    <property type="entry name" value="Mitochondrial carrier domain"/>
    <property type="match status" value="1"/>
</dbReference>
<dbReference type="EMBL" id="KN837460">
    <property type="protein sequence ID" value="KIJ24745.1"/>
    <property type="molecule type" value="Genomic_DNA"/>
</dbReference>
<evidence type="ECO:0000256" key="2">
    <source>
        <dbReference type="ARBA" id="ARBA00006375"/>
    </source>
</evidence>
<dbReference type="EMBL" id="KN837172">
    <property type="protein sequence ID" value="KIJ37027.1"/>
    <property type="molecule type" value="Genomic_DNA"/>
</dbReference>
<dbReference type="SUPFAM" id="SSF103506">
    <property type="entry name" value="Mitochondrial carrier"/>
    <property type="match status" value="1"/>
</dbReference>
<evidence type="ECO:0000256" key="8">
    <source>
        <dbReference type="ARBA" id="ARBA00023136"/>
    </source>
</evidence>
<keyword evidence="6" id="KW-1133">Transmembrane helix</keyword>
<dbReference type="InterPro" id="IPR050567">
    <property type="entry name" value="Mitochondrial_Carrier"/>
</dbReference>
<dbReference type="OrthoDB" id="3364892at2759"/>
<protein>
    <recommendedName>
        <fullName evidence="12">Mitochondrial carrier</fullName>
    </recommendedName>
</protein>
<evidence type="ECO:0008006" key="12">
    <source>
        <dbReference type="Google" id="ProtNLM"/>
    </source>
</evidence>
<sequence>MSSSTDTTSQEARLAGVKAALASTASRTLALYFSRPIRLFRPSKISGWHSLGDQSLPLLIKQNGWSVIPRHFFPPLVVNALLGAVLWTSYTETSSLLNTHAPALSPITVAALSGGVAGAVQALAAAPAENVRIVLEGGRIRGSWSSAWKEVFAGTESLSSKSPKVAHHRAEMRKVQQWMSEVRYMAGRGWHGLGFGVAKDTCAFTIFFAIFETSRRSAAKARSFSKRVLNSMATQVSSTSKTHIPRVVHSTAIVSGGLVAGLAYEFVSRPFDAARRAIHAPQGRKSSVTKILLKKVQEDGIVGFFRDPMRNAPSSRFKWLRMIGRVGPWGIGFLAWENFGPDLLL</sequence>
<proteinExistence type="inferred from homology"/>
<evidence type="ECO:0000256" key="4">
    <source>
        <dbReference type="ARBA" id="ARBA00022692"/>
    </source>
</evidence>
<organism evidence="10 11">
    <name type="scientific">Sphaerobolus stellatus (strain SS14)</name>
    <dbReference type="NCBI Taxonomy" id="990650"/>
    <lineage>
        <taxon>Eukaryota</taxon>
        <taxon>Fungi</taxon>
        <taxon>Dikarya</taxon>
        <taxon>Basidiomycota</taxon>
        <taxon>Agaricomycotina</taxon>
        <taxon>Agaricomycetes</taxon>
        <taxon>Phallomycetidae</taxon>
        <taxon>Geastrales</taxon>
        <taxon>Sphaerobolaceae</taxon>
        <taxon>Sphaerobolus</taxon>
    </lineage>
</organism>
<dbReference type="InterPro" id="IPR023395">
    <property type="entry name" value="MCP_dom_sf"/>
</dbReference>
<keyword evidence="8" id="KW-0472">Membrane</keyword>
<dbReference type="GO" id="GO:1990575">
    <property type="term" value="P:mitochondrial L-ornithine transmembrane transport"/>
    <property type="evidence" value="ECO:0007669"/>
    <property type="project" value="TreeGrafter"/>
</dbReference>
<keyword evidence="3" id="KW-0813">Transport</keyword>
<accession>A0A0C9V625</accession>
<dbReference type="HOGENOM" id="CLU_057753_0_0_1"/>
<dbReference type="GO" id="GO:0000064">
    <property type="term" value="F:L-ornithine transmembrane transporter activity"/>
    <property type="evidence" value="ECO:0007669"/>
    <property type="project" value="TreeGrafter"/>
</dbReference>
<evidence type="ECO:0000313" key="11">
    <source>
        <dbReference type="Proteomes" id="UP000054279"/>
    </source>
</evidence>
<evidence type="ECO:0000256" key="7">
    <source>
        <dbReference type="ARBA" id="ARBA00023128"/>
    </source>
</evidence>
<evidence type="ECO:0000313" key="10">
    <source>
        <dbReference type="EMBL" id="KIJ37027.1"/>
    </source>
</evidence>
<dbReference type="Proteomes" id="UP000054279">
    <property type="component" value="Unassembled WGS sequence"/>
</dbReference>
<dbReference type="GO" id="GO:0031966">
    <property type="term" value="C:mitochondrial membrane"/>
    <property type="evidence" value="ECO:0007669"/>
    <property type="project" value="UniProtKB-SubCell"/>
</dbReference>
<comment type="similarity">
    <text evidence="2">Belongs to the mitochondrial carrier (TC 2.A.29) family.</text>
</comment>
<evidence type="ECO:0000256" key="1">
    <source>
        <dbReference type="ARBA" id="ARBA00004225"/>
    </source>
</evidence>
<keyword evidence="11" id="KW-1185">Reference proteome</keyword>
<dbReference type="PANTHER" id="PTHR45624">
    <property type="entry name" value="MITOCHONDRIAL BASIC AMINO ACIDS TRANSPORTER-RELATED"/>
    <property type="match status" value="1"/>
</dbReference>
<evidence type="ECO:0000313" key="9">
    <source>
        <dbReference type="EMBL" id="KIJ24745.1"/>
    </source>
</evidence>
<keyword evidence="7" id="KW-0496">Mitochondrion</keyword>
<evidence type="ECO:0000256" key="3">
    <source>
        <dbReference type="ARBA" id="ARBA00022448"/>
    </source>
</evidence>
<reference evidence="10 11" key="1">
    <citation type="submission" date="2014-06" db="EMBL/GenBank/DDBJ databases">
        <title>Evolutionary Origins and Diversification of the Mycorrhizal Mutualists.</title>
        <authorList>
            <consortium name="DOE Joint Genome Institute"/>
            <consortium name="Mycorrhizal Genomics Consortium"/>
            <person name="Kohler A."/>
            <person name="Kuo A."/>
            <person name="Nagy L.G."/>
            <person name="Floudas D."/>
            <person name="Copeland A."/>
            <person name="Barry K.W."/>
            <person name="Cichocki N."/>
            <person name="Veneault-Fourrey C."/>
            <person name="LaButti K."/>
            <person name="Lindquist E.A."/>
            <person name="Lipzen A."/>
            <person name="Lundell T."/>
            <person name="Morin E."/>
            <person name="Murat C."/>
            <person name="Riley R."/>
            <person name="Ohm R."/>
            <person name="Sun H."/>
            <person name="Tunlid A."/>
            <person name="Henrissat B."/>
            <person name="Grigoriev I.V."/>
            <person name="Hibbett D.S."/>
            <person name="Martin F."/>
        </authorList>
    </citation>
    <scope>NUCLEOTIDE SEQUENCE [LARGE SCALE GENOMIC DNA]</scope>
    <source>
        <strain evidence="10 11">SS14</strain>
    </source>
</reference>
<keyword evidence="5" id="KW-0677">Repeat</keyword>
<comment type="subcellular location">
    <subcellularLocation>
        <location evidence="1">Mitochondrion membrane</location>
        <topology evidence="1">Multi-pass membrane protein</topology>
    </subcellularLocation>
</comment>
<gene>
    <name evidence="10" type="ORF">M422DRAFT_69462</name>
    <name evidence="9" type="ORF">M422DRAFT_72313</name>
</gene>
<dbReference type="AlphaFoldDB" id="A0A0C9V625"/>
<keyword evidence="4" id="KW-0812">Transmembrane</keyword>
<dbReference type="PANTHER" id="PTHR45624:SF52">
    <property type="entry name" value="MITOCHONDRIAL CARRIER"/>
    <property type="match status" value="1"/>
</dbReference>
<evidence type="ECO:0000256" key="5">
    <source>
        <dbReference type="ARBA" id="ARBA00022737"/>
    </source>
</evidence>
<evidence type="ECO:0000256" key="6">
    <source>
        <dbReference type="ARBA" id="ARBA00022989"/>
    </source>
</evidence>
<name>A0A0C9V625_SPHS4</name>